<sequence length="425" mass="42870">MQLPSSPMRNNGDSPHLPPSSSAARTLRATAIEVRYSPQPPADDPVRHVLRSHQPIPGTASVKHPMRPSLSLDLSALSSSASSQEAPTKPLRSPHRLLPPMPESPTGNLHHFPDDDPEGTTGEPMTPLSDAEQGDPFSSPKQPIRMASLSPPRRHTQPTQTTTRTTSVSPEPAAPPASASAEPPPASTAPRPHSGPLPATATTSSSGGPATVPLPMSRPSHVTGLPPPPPPSPLRSVASLSLADTTDTGATASATEGRFARPLSRPSLSARSRVTIAGGSARGGAGLMPRRLSTSSQASAGSSSLASGPSGTSISAASGGLAAPHPRVVQVPSRVMSALRVSSAAGSRIPPPPHTPAGAGAAAGGLGMVTPLQTPAVVVGVTAAGGRGVGSQTPLAIQPPLGAFFRGPERGSSGYLTGFVRPARK</sequence>
<feature type="compositionally biased region" description="Low complexity" evidence="1">
    <location>
        <begin position="234"/>
        <end position="273"/>
    </location>
</feature>
<feature type="compositionally biased region" description="Low complexity" evidence="1">
    <location>
        <begin position="20"/>
        <end position="31"/>
    </location>
</feature>
<feature type="compositionally biased region" description="Low complexity" evidence="1">
    <location>
        <begin position="188"/>
        <end position="211"/>
    </location>
</feature>
<feature type="compositionally biased region" description="Low complexity" evidence="1">
    <location>
        <begin position="157"/>
        <end position="181"/>
    </location>
</feature>
<name>A0ABQ8UDP2_9EUKA</name>
<gene>
    <name evidence="2" type="ORF">PAPYR_8214</name>
</gene>
<accession>A0ABQ8UDP2</accession>
<dbReference type="Proteomes" id="UP001141327">
    <property type="component" value="Unassembled WGS sequence"/>
</dbReference>
<evidence type="ECO:0000256" key="1">
    <source>
        <dbReference type="SAM" id="MobiDB-lite"/>
    </source>
</evidence>
<keyword evidence="3" id="KW-1185">Reference proteome</keyword>
<dbReference type="EMBL" id="JAPMOS010000068">
    <property type="protein sequence ID" value="KAJ4456487.1"/>
    <property type="molecule type" value="Genomic_DNA"/>
</dbReference>
<evidence type="ECO:0000313" key="2">
    <source>
        <dbReference type="EMBL" id="KAJ4456487.1"/>
    </source>
</evidence>
<protein>
    <submittedName>
        <fullName evidence="2">Uncharacterized protein</fullName>
    </submittedName>
</protein>
<comment type="caution">
    <text evidence="2">The sequence shown here is derived from an EMBL/GenBank/DDBJ whole genome shotgun (WGS) entry which is preliminary data.</text>
</comment>
<feature type="region of interest" description="Disordered" evidence="1">
    <location>
        <begin position="1"/>
        <end position="325"/>
    </location>
</feature>
<reference evidence="2" key="1">
    <citation type="journal article" date="2022" name="bioRxiv">
        <title>Genomics of Preaxostyla Flagellates Illuminates Evolutionary Transitions and the Path Towards Mitochondrial Loss.</title>
        <authorList>
            <person name="Novak L.V.F."/>
            <person name="Treitli S.C."/>
            <person name="Pyrih J."/>
            <person name="Halakuc P."/>
            <person name="Pipaliya S.V."/>
            <person name="Vacek V."/>
            <person name="Brzon O."/>
            <person name="Soukal P."/>
            <person name="Eme L."/>
            <person name="Dacks J.B."/>
            <person name="Karnkowska A."/>
            <person name="Elias M."/>
            <person name="Hampl V."/>
        </authorList>
    </citation>
    <scope>NUCLEOTIDE SEQUENCE</scope>
    <source>
        <strain evidence="2">RCP-MX</strain>
    </source>
</reference>
<evidence type="ECO:0000313" key="3">
    <source>
        <dbReference type="Proteomes" id="UP001141327"/>
    </source>
</evidence>
<feature type="compositionally biased region" description="Low complexity" evidence="1">
    <location>
        <begin position="293"/>
        <end position="315"/>
    </location>
</feature>
<organism evidence="2 3">
    <name type="scientific">Paratrimastix pyriformis</name>
    <dbReference type="NCBI Taxonomy" id="342808"/>
    <lineage>
        <taxon>Eukaryota</taxon>
        <taxon>Metamonada</taxon>
        <taxon>Preaxostyla</taxon>
        <taxon>Paratrimastigidae</taxon>
        <taxon>Paratrimastix</taxon>
    </lineage>
</organism>
<feature type="compositionally biased region" description="Low complexity" evidence="1">
    <location>
        <begin position="69"/>
        <end position="83"/>
    </location>
</feature>
<proteinExistence type="predicted"/>
<feature type="compositionally biased region" description="Polar residues" evidence="1">
    <location>
        <begin position="1"/>
        <end position="13"/>
    </location>
</feature>